<feature type="repeat" description="WD" evidence="1">
    <location>
        <begin position="215"/>
        <end position="247"/>
    </location>
</feature>
<comment type="caution">
    <text evidence="2">The sequence shown here is derived from an EMBL/GenBank/DDBJ whole genome shotgun (WGS) entry which is preliminary data.</text>
</comment>
<dbReference type="InterPro" id="IPR042238">
    <property type="entry name" value="Rad28/ERCC8/Ckn1/ATCSA-1"/>
</dbReference>
<dbReference type="InterPro" id="IPR001680">
    <property type="entry name" value="WD40_rpt"/>
</dbReference>
<dbReference type="SMART" id="SM00320">
    <property type="entry name" value="WD40"/>
    <property type="match status" value="2"/>
</dbReference>
<organism evidence="2 3">
    <name type="scientific">[Myrmecia] bisecta</name>
    <dbReference type="NCBI Taxonomy" id="41462"/>
    <lineage>
        <taxon>Eukaryota</taxon>
        <taxon>Viridiplantae</taxon>
        <taxon>Chlorophyta</taxon>
        <taxon>core chlorophytes</taxon>
        <taxon>Trebouxiophyceae</taxon>
        <taxon>Trebouxiales</taxon>
        <taxon>Trebouxiaceae</taxon>
        <taxon>Myrmecia</taxon>
    </lineage>
</organism>
<feature type="repeat" description="WD" evidence="1">
    <location>
        <begin position="67"/>
        <end position="103"/>
    </location>
</feature>
<dbReference type="InterPro" id="IPR036322">
    <property type="entry name" value="WD40_repeat_dom_sf"/>
</dbReference>
<dbReference type="GO" id="GO:0000109">
    <property type="term" value="C:nucleotide-excision repair complex"/>
    <property type="evidence" value="ECO:0007669"/>
    <property type="project" value="TreeGrafter"/>
</dbReference>
<evidence type="ECO:0000313" key="3">
    <source>
        <dbReference type="Proteomes" id="UP001489004"/>
    </source>
</evidence>
<dbReference type="PANTHER" id="PTHR46202">
    <property type="entry name" value="DNA EXCISION REPAIR PROTEIN ERCC-8"/>
    <property type="match status" value="1"/>
</dbReference>
<dbReference type="AlphaFoldDB" id="A0AAW1Q882"/>
<accession>A0AAW1Q882</accession>
<dbReference type="EMBL" id="JALJOR010000005">
    <property type="protein sequence ID" value="KAK9817228.1"/>
    <property type="molecule type" value="Genomic_DNA"/>
</dbReference>
<evidence type="ECO:0000313" key="2">
    <source>
        <dbReference type="EMBL" id="KAK9817228.1"/>
    </source>
</evidence>
<reference evidence="2 3" key="1">
    <citation type="journal article" date="2024" name="Nat. Commun.">
        <title>Phylogenomics reveals the evolutionary origins of lichenization in chlorophyte algae.</title>
        <authorList>
            <person name="Puginier C."/>
            <person name="Libourel C."/>
            <person name="Otte J."/>
            <person name="Skaloud P."/>
            <person name="Haon M."/>
            <person name="Grisel S."/>
            <person name="Petersen M."/>
            <person name="Berrin J.G."/>
            <person name="Delaux P.M."/>
            <person name="Dal Grande F."/>
            <person name="Keller J."/>
        </authorList>
    </citation>
    <scope>NUCLEOTIDE SEQUENCE [LARGE SCALE GENOMIC DNA]</scope>
    <source>
        <strain evidence="2 3">SAG 2043</strain>
    </source>
</reference>
<dbReference type="PROSITE" id="PS50082">
    <property type="entry name" value="WD_REPEATS_2"/>
    <property type="match status" value="2"/>
</dbReference>
<dbReference type="GO" id="GO:0000209">
    <property type="term" value="P:protein polyubiquitination"/>
    <property type="evidence" value="ECO:0007669"/>
    <property type="project" value="TreeGrafter"/>
</dbReference>
<dbReference type="SUPFAM" id="SSF50978">
    <property type="entry name" value="WD40 repeat-like"/>
    <property type="match status" value="1"/>
</dbReference>
<proteinExistence type="predicted"/>
<sequence length="316" mass="34059">MYGGLTGGLFARQVGQQNRELSTRLSHDRTLSIEFSESKAPVAGSQGAGTPHKDECPALFAIQRGSEASHKFSVSCVAWYPIDTGMFVTGSFDHDVKVWDTNSLQVACRFAFPGRVYGLALSPVAVAHCLVAVVGSEPQCTGPTPPSGTWPLAAVMARCGYGIHGAPAVCMSLTSTTLRKPGQLAKRQAIAACTGKVAQAVRAALVYWHLLPPGVTAHDGYVTAVLPTPDGLYWLSAGTDSRVRLWDTVYHRNMLVNYSDTFNRSNKARQLALVWPANERLWGMSCIHGLVYLHRVMLDASTVHMLPAQLLAGLPN</sequence>
<dbReference type="PROSITE" id="PS50294">
    <property type="entry name" value="WD_REPEATS_REGION"/>
    <property type="match status" value="2"/>
</dbReference>
<protein>
    <submittedName>
        <fullName evidence="2">Uncharacterized protein</fullName>
    </submittedName>
</protein>
<dbReference type="Gene3D" id="2.130.10.10">
    <property type="entry name" value="YVTN repeat-like/Quinoprotein amine dehydrogenase"/>
    <property type="match status" value="2"/>
</dbReference>
<dbReference type="Proteomes" id="UP001489004">
    <property type="component" value="Unassembled WGS sequence"/>
</dbReference>
<dbReference type="Pfam" id="PF00400">
    <property type="entry name" value="WD40"/>
    <property type="match status" value="2"/>
</dbReference>
<dbReference type="GO" id="GO:0043161">
    <property type="term" value="P:proteasome-mediated ubiquitin-dependent protein catabolic process"/>
    <property type="evidence" value="ECO:0007669"/>
    <property type="project" value="TreeGrafter"/>
</dbReference>
<gene>
    <name evidence="2" type="ORF">WJX72_011350</name>
</gene>
<name>A0AAW1Q882_9CHLO</name>
<keyword evidence="1" id="KW-0853">WD repeat</keyword>
<dbReference type="GO" id="GO:0006283">
    <property type="term" value="P:transcription-coupled nucleotide-excision repair"/>
    <property type="evidence" value="ECO:0007669"/>
    <property type="project" value="InterPro"/>
</dbReference>
<keyword evidence="3" id="KW-1185">Reference proteome</keyword>
<dbReference type="PANTHER" id="PTHR46202:SF1">
    <property type="entry name" value="DNA EXCISION REPAIR PROTEIN ERCC-8"/>
    <property type="match status" value="1"/>
</dbReference>
<evidence type="ECO:0000256" key="1">
    <source>
        <dbReference type="PROSITE-ProRule" id="PRU00221"/>
    </source>
</evidence>
<dbReference type="InterPro" id="IPR015943">
    <property type="entry name" value="WD40/YVTN_repeat-like_dom_sf"/>
</dbReference>
<dbReference type="GO" id="GO:0031464">
    <property type="term" value="C:Cul4A-RING E3 ubiquitin ligase complex"/>
    <property type="evidence" value="ECO:0007669"/>
    <property type="project" value="TreeGrafter"/>
</dbReference>